<evidence type="ECO:0000313" key="1">
    <source>
        <dbReference type="EMBL" id="GIY60307.1"/>
    </source>
</evidence>
<keyword evidence="2" id="KW-1185">Reference proteome</keyword>
<accession>A0AAV4UQN6</accession>
<proteinExistence type="predicted"/>
<organism evidence="1 2">
    <name type="scientific">Caerostris extrusa</name>
    <name type="common">Bark spider</name>
    <name type="synonym">Caerostris bankana</name>
    <dbReference type="NCBI Taxonomy" id="172846"/>
    <lineage>
        <taxon>Eukaryota</taxon>
        <taxon>Metazoa</taxon>
        <taxon>Ecdysozoa</taxon>
        <taxon>Arthropoda</taxon>
        <taxon>Chelicerata</taxon>
        <taxon>Arachnida</taxon>
        <taxon>Araneae</taxon>
        <taxon>Araneomorphae</taxon>
        <taxon>Entelegynae</taxon>
        <taxon>Araneoidea</taxon>
        <taxon>Araneidae</taxon>
        <taxon>Caerostris</taxon>
    </lineage>
</organism>
<sequence>MDGKPWETPLHWIPINAPSSNKTITCDPSRGCFVSVDSRRSPIRRVAGIMMNSSKTPHRFIMIPSTGHHHHHQKDDFKLGGRT</sequence>
<dbReference type="EMBL" id="BPLR01013306">
    <property type="protein sequence ID" value="GIY60307.1"/>
    <property type="molecule type" value="Genomic_DNA"/>
</dbReference>
<protein>
    <submittedName>
        <fullName evidence="1">Uncharacterized protein</fullName>
    </submittedName>
</protein>
<reference evidence="1 2" key="1">
    <citation type="submission" date="2021-06" db="EMBL/GenBank/DDBJ databases">
        <title>Caerostris extrusa draft genome.</title>
        <authorList>
            <person name="Kono N."/>
            <person name="Arakawa K."/>
        </authorList>
    </citation>
    <scope>NUCLEOTIDE SEQUENCE [LARGE SCALE GENOMIC DNA]</scope>
</reference>
<evidence type="ECO:0000313" key="2">
    <source>
        <dbReference type="Proteomes" id="UP001054945"/>
    </source>
</evidence>
<name>A0AAV4UQN6_CAEEX</name>
<gene>
    <name evidence="1" type="ORF">CEXT_53431</name>
</gene>
<dbReference type="Proteomes" id="UP001054945">
    <property type="component" value="Unassembled WGS sequence"/>
</dbReference>
<dbReference type="AlphaFoldDB" id="A0AAV4UQN6"/>
<comment type="caution">
    <text evidence="1">The sequence shown here is derived from an EMBL/GenBank/DDBJ whole genome shotgun (WGS) entry which is preliminary data.</text>
</comment>